<gene>
    <name evidence="7" type="primary">glnD</name>
    <name evidence="10" type="ORF">NYP16_12000</name>
</gene>
<dbReference type="Pfam" id="PF24931">
    <property type="entry name" value="ACT_ACR9_3rd"/>
    <property type="match status" value="1"/>
</dbReference>
<dbReference type="Pfam" id="PF03710">
    <property type="entry name" value="GlnE"/>
    <property type="match status" value="1"/>
</dbReference>
<comment type="catalytic activity">
    <reaction evidence="7">
        <text>[protein-PII]-L-tyrosine + UTP = [protein-PII]-uridylyl-L-tyrosine + diphosphate</text>
        <dbReference type="Rhea" id="RHEA:13673"/>
        <dbReference type="Rhea" id="RHEA-COMP:12147"/>
        <dbReference type="Rhea" id="RHEA-COMP:12148"/>
        <dbReference type="ChEBI" id="CHEBI:33019"/>
        <dbReference type="ChEBI" id="CHEBI:46398"/>
        <dbReference type="ChEBI" id="CHEBI:46858"/>
        <dbReference type="ChEBI" id="CHEBI:90602"/>
        <dbReference type="EC" id="2.7.7.59"/>
    </reaction>
</comment>
<dbReference type="InterPro" id="IPR013546">
    <property type="entry name" value="PII_UdlTrfase/GS_AdlTrfase"/>
</dbReference>
<keyword evidence="5 7" id="KW-0460">Magnesium</keyword>
<comment type="activity regulation">
    <text evidence="7">Uridylyltransferase (UTase) activity is inhibited by glutamine, while glutamine activates uridylyl-removing (UR) activity.</text>
</comment>
<dbReference type="Proteomes" id="UP001141619">
    <property type="component" value="Unassembled WGS sequence"/>
</dbReference>
<dbReference type="NCBIfam" id="NF003467">
    <property type="entry name" value="PRK05092.1"/>
    <property type="match status" value="1"/>
</dbReference>
<evidence type="ECO:0000256" key="3">
    <source>
        <dbReference type="ARBA" id="ARBA00022737"/>
    </source>
</evidence>
<dbReference type="HAMAP" id="MF_00277">
    <property type="entry name" value="PII_uridylyl_transf"/>
    <property type="match status" value="1"/>
</dbReference>
<dbReference type="GO" id="GO:0006808">
    <property type="term" value="P:regulation of nitrogen utilization"/>
    <property type="evidence" value="ECO:0007669"/>
    <property type="project" value="UniProtKB-UniRule"/>
</dbReference>
<feature type="domain" description="ACT" evidence="8">
    <location>
        <begin position="730"/>
        <end position="807"/>
    </location>
</feature>
<comment type="catalytic activity">
    <reaction evidence="7">
        <text>[protein-PII]-uridylyl-L-tyrosine + H2O = [protein-PII]-L-tyrosine + UMP + H(+)</text>
        <dbReference type="Rhea" id="RHEA:48600"/>
        <dbReference type="Rhea" id="RHEA-COMP:12147"/>
        <dbReference type="Rhea" id="RHEA-COMP:12148"/>
        <dbReference type="ChEBI" id="CHEBI:15377"/>
        <dbReference type="ChEBI" id="CHEBI:15378"/>
        <dbReference type="ChEBI" id="CHEBI:46858"/>
        <dbReference type="ChEBI" id="CHEBI:57865"/>
        <dbReference type="ChEBI" id="CHEBI:90602"/>
    </reaction>
</comment>
<dbReference type="Pfam" id="PF08335">
    <property type="entry name" value="GlnD_UR_UTase"/>
    <property type="match status" value="1"/>
</dbReference>
<dbReference type="CDD" id="cd00077">
    <property type="entry name" value="HDc"/>
    <property type="match status" value="1"/>
</dbReference>
<dbReference type="SUPFAM" id="SSF81593">
    <property type="entry name" value="Nucleotidyltransferase substrate binding subunit/domain"/>
    <property type="match status" value="1"/>
</dbReference>
<sequence>MDKIKNPKQVIDRRALVIALEKAVATVPRDQWRGVLLQALKGAYRHGFDEVKARCGKSGSTRALTGREIVQAQCYLVDQIIRVLYDFIIVHVYPQTNPTESERMSVVAVGGYGRGELAPFSDIDLLFLLPYKQTPWGEQVVEYMLYMLWDIGLKVGHATRSVDESIRLSKQDLTIRTAILEARYLWGDRALYDDLKRRFEREVIADSGPEFVERKLQERDERHKKLGDSRYVVEPNLKEGKGGLRDLHTLFWIAKYLYRVASDWDLVKEGVFSEDELREFLKAEDFLWTVRCHLHYIAGRPEERVTFDMQRELAQRLGYADRKNSLGVERFMKHYFLIAKNVGDLTRIFCAHLEEQHKRKPRFRLPRFGLRSRQIAGFAVDGERITFSPKQDLHKDPALMLRLFRVAQKNTLDIHPKAMRIIRQNLALIDRAVQNDPAANAVFLEILTAGKDTENTLRLMSEAGVFGKFIPDFGRVVAQMQHDMYHVYTVDEHTIRAIGILARIETGELEKDHPVSHEVIHKVVARRALYVAVMLHDIAKGRGGDHSLLGAEVAQKLCPRLGLTPAETDLVAWLVQYHLLMSNFAFKRDVADPKTVQDFVQLVKSPERLRLLLVLTVADIRAVGPGIWNGWKGQLLRELYYRAEDVLMGGHVEDGNEKRVSATKADLAARLKGWSEADISRHLDRLYDSYWLSMSADQLLAHARLVHDADRDKQSLALDFRVDDFRAATVVTVYVQDHAGLFARLSGAIAICGASIVDAKIFTTKDGMALDAFWIQDANGAAVNEAEKLDRIRTVIEDTLKGDVLPAEVLSAKPAYKKRTDLFTVEPVVFIDNKASNTYTVIEVNGRDRPGLLFDLARAFFDLNLSISSAHVATYGERAVDVFYVRDLFGHKVTHQNRLQATDARLMEALVGGVKPRRKRTAESEAVVPAS</sequence>
<dbReference type="InterPro" id="IPR006674">
    <property type="entry name" value="HD_domain"/>
</dbReference>
<comment type="caution">
    <text evidence="10">The sequence shown here is derived from an EMBL/GenBank/DDBJ whole genome shotgun (WGS) entry which is preliminary data.</text>
</comment>
<keyword evidence="2 7" id="KW-0548">Nucleotidyltransferase</keyword>
<comment type="caution">
    <text evidence="7">Lacks conserved residue(s) required for the propagation of feature annotation.</text>
</comment>
<dbReference type="GO" id="GO:0008081">
    <property type="term" value="F:phosphoric diester hydrolase activity"/>
    <property type="evidence" value="ECO:0007669"/>
    <property type="project" value="UniProtKB-UniRule"/>
</dbReference>
<keyword evidence="6 7" id="KW-0511">Multifunctional enzyme</keyword>
<dbReference type="EMBL" id="JANWOI010000004">
    <property type="protein sequence ID" value="MDA5194674.1"/>
    <property type="molecule type" value="Genomic_DNA"/>
</dbReference>
<evidence type="ECO:0000313" key="11">
    <source>
        <dbReference type="Proteomes" id="UP001141619"/>
    </source>
</evidence>
<reference evidence="10" key="1">
    <citation type="submission" date="2022-08" db="EMBL/GenBank/DDBJ databases">
        <authorList>
            <person name="Vandamme P."/>
            <person name="Hettiarachchi A."/>
            <person name="Peeters C."/>
            <person name="Cnockaert M."/>
            <person name="Carlier A."/>
        </authorList>
    </citation>
    <scope>NUCLEOTIDE SEQUENCE</scope>
    <source>
        <strain evidence="10">LMG 31809</strain>
    </source>
</reference>
<evidence type="ECO:0000259" key="9">
    <source>
        <dbReference type="PROSITE" id="PS51831"/>
    </source>
</evidence>
<comment type="domain">
    <text evidence="7">Has four distinct domains: an N-terminal nucleotidyltransferase (NT) domain responsible for UTase activity, a central HD domain that encodes UR activity, and two C-terminal ACT domains that seem to have a role in glutamine sensing.</text>
</comment>
<dbReference type="InterPro" id="IPR002912">
    <property type="entry name" value="ACT_dom"/>
</dbReference>
<dbReference type="SUPFAM" id="SSF81301">
    <property type="entry name" value="Nucleotidyltransferase"/>
    <property type="match status" value="1"/>
</dbReference>
<evidence type="ECO:0000256" key="4">
    <source>
        <dbReference type="ARBA" id="ARBA00022801"/>
    </source>
</evidence>
<dbReference type="PANTHER" id="PTHR47320">
    <property type="entry name" value="BIFUNCTIONAL URIDYLYLTRANSFERASE/URIDYLYL-REMOVING ENZYME"/>
    <property type="match status" value="1"/>
</dbReference>
<dbReference type="CDD" id="cd04899">
    <property type="entry name" value="ACT_ACR-UUR-like_2"/>
    <property type="match status" value="1"/>
</dbReference>
<dbReference type="CDD" id="cd04900">
    <property type="entry name" value="ACT_UUR-like_1"/>
    <property type="match status" value="1"/>
</dbReference>
<dbReference type="Pfam" id="PF01966">
    <property type="entry name" value="HD"/>
    <property type="match status" value="1"/>
</dbReference>
<dbReference type="GO" id="GO:0008882">
    <property type="term" value="F:[glutamate-ammonia-ligase] adenylyltransferase activity"/>
    <property type="evidence" value="ECO:0007669"/>
    <property type="project" value="InterPro"/>
</dbReference>
<dbReference type="PROSITE" id="PS51671">
    <property type="entry name" value="ACT"/>
    <property type="match status" value="2"/>
</dbReference>
<keyword evidence="1 7" id="KW-0808">Transferase</keyword>
<dbReference type="Gene3D" id="1.10.3090.10">
    <property type="entry name" value="cca-adding enzyme, domain 2"/>
    <property type="match status" value="1"/>
</dbReference>
<dbReference type="Gene3D" id="3.30.460.10">
    <property type="entry name" value="Beta Polymerase, domain 2"/>
    <property type="match status" value="1"/>
</dbReference>
<comment type="similarity">
    <text evidence="7">Belongs to the GlnD family.</text>
</comment>
<evidence type="ECO:0000256" key="2">
    <source>
        <dbReference type="ARBA" id="ARBA00022695"/>
    </source>
</evidence>
<dbReference type="SUPFAM" id="SSF81891">
    <property type="entry name" value="Poly A polymerase C-terminal region-like"/>
    <property type="match status" value="1"/>
</dbReference>
<dbReference type="EC" id="3.1.4.-" evidence="7"/>
<organism evidence="10 11">
    <name type="scientific">Govanella unica</name>
    <dbReference type="NCBI Taxonomy" id="2975056"/>
    <lineage>
        <taxon>Bacteria</taxon>
        <taxon>Pseudomonadati</taxon>
        <taxon>Pseudomonadota</taxon>
        <taxon>Alphaproteobacteria</taxon>
        <taxon>Emcibacterales</taxon>
        <taxon>Govanellaceae</taxon>
        <taxon>Govanella</taxon>
    </lineage>
</organism>
<dbReference type="RefSeq" id="WP_274944379.1">
    <property type="nucleotide sequence ID" value="NZ_JANWOI010000004.1"/>
</dbReference>
<dbReference type="EC" id="2.7.7.59" evidence="7"/>
<dbReference type="Gene3D" id="3.30.70.260">
    <property type="match status" value="1"/>
</dbReference>
<dbReference type="NCBIfam" id="TIGR01693">
    <property type="entry name" value="UTase_glnD"/>
    <property type="match status" value="1"/>
</dbReference>
<keyword evidence="4 7" id="KW-0378">Hydrolase</keyword>
<feature type="domain" description="ACT" evidence="8">
    <location>
        <begin position="841"/>
        <end position="916"/>
    </location>
</feature>
<protein>
    <recommendedName>
        <fullName evidence="7">Bifunctional uridylyltransferase/uridylyl-removing enzyme</fullName>
        <shortName evidence="7">UTase/UR</shortName>
    </recommendedName>
    <alternativeName>
        <fullName evidence="7">Bifunctional [protein-PII] modification enzyme</fullName>
    </alternativeName>
    <alternativeName>
        <fullName evidence="7">Bifunctional nitrogen sensor protein</fullName>
    </alternativeName>
    <domain>
        <recommendedName>
            <fullName evidence="7">[Protein-PII] uridylyltransferase</fullName>
            <shortName evidence="7">PII uridylyltransferase</shortName>
            <shortName evidence="7">UTase</shortName>
            <ecNumber evidence="7">2.7.7.59</ecNumber>
        </recommendedName>
    </domain>
    <domain>
        <recommendedName>
            <fullName evidence="7">[Protein-PII]-UMP uridylyl-removing enzyme</fullName>
            <shortName evidence="7">UR</shortName>
            <ecNumber evidence="7">3.1.4.-</ecNumber>
        </recommendedName>
    </domain>
</protein>
<dbReference type="InterPro" id="IPR045865">
    <property type="entry name" value="ACT-like_dom_sf"/>
</dbReference>
<keyword evidence="11" id="KW-1185">Reference proteome</keyword>
<feature type="region of interest" description="Uridylyltransferase" evidence="7">
    <location>
        <begin position="1"/>
        <end position="369"/>
    </location>
</feature>
<evidence type="ECO:0000256" key="7">
    <source>
        <dbReference type="HAMAP-Rule" id="MF_00277"/>
    </source>
</evidence>
<dbReference type="InterPro" id="IPR005190">
    <property type="entry name" value="GlnE_rpt_dom"/>
</dbReference>
<accession>A0A9X3Z850</accession>
<evidence type="ECO:0000256" key="1">
    <source>
        <dbReference type="ARBA" id="ARBA00022679"/>
    </source>
</evidence>
<dbReference type="SUPFAM" id="SSF55021">
    <property type="entry name" value="ACT-like"/>
    <property type="match status" value="2"/>
</dbReference>
<dbReference type="CDD" id="cd05401">
    <property type="entry name" value="NT_GlnE_GlnD_like"/>
    <property type="match status" value="1"/>
</dbReference>
<comment type="function">
    <text evidence="7">Modifies, by uridylylation and deuridylylation, the PII regulatory proteins (GlnB and homologs), in response to the nitrogen status of the cell that GlnD senses through the glutamine level. Under low glutamine levels, catalyzes the conversion of the PII proteins and UTP to PII-UMP and PPi, while under higher glutamine levels, GlnD hydrolyzes PII-UMP to PII and UMP (deuridylylation). Thus, controls uridylylation state and activity of the PII proteins, and plays an important role in the regulation of nitrogen metabolism.</text>
</comment>
<dbReference type="AlphaFoldDB" id="A0A9X3Z850"/>
<dbReference type="InterPro" id="IPR010043">
    <property type="entry name" value="UTase/UR"/>
</dbReference>
<keyword evidence="3" id="KW-0677">Repeat</keyword>
<proteinExistence type="inferred from homology"/>
<evidence type="ECO:0000259" key="8">
    <source>
        <dbReference type="PROSITE" id="PS51671"/>
    </source>
</evidence>
<dbReference type="SMART" id="SM00471">
    <property type="entry name" value="HDc"/>
    <property type="match status" value="1"/>
</dbReference>
<reference evidence="10" key="2">
    <citation type="journal article" date="2023" name="Syst. Appl. Microbiol.">
        <title>Govania unica gen. nov., sp. nov., a rare biosphere bacterium that represents a novel family in the class Alphaproteobacteria.</title>
        <authorList>
            <person name="Vandamme P."/>
            <person name="Peeters C."/>
            <person name="Hettiarachchi A."/>
            <person name="Cnockaert M."/>
            <person name="Carlier A."/>
        </authorList>
    </citation>
    <scope>NUCLEOTIDE SEQUENCE</scope>
    <source>
        <strain evidence="10">LMG 31809</strain>
    </source>
</reference>
<evidence type="ECO:0000256" key="5">
    <source>
        <dbReference type="ARBA" id="ARBA00022842"/>
    </source>
</evidence>
<dbReference type="InterPro" id="IPR043519">
    <property type="entry name" value="NT_sf"/>
</dbReference>
<dbReference type="GO" id="GO:0008773">
    <property type="term" value="F:[protein-PII] uridylyltransferase activity"/>
    <property type="evidence" value="ECO:0007669"/>
    <property type="project" value="UniProtKB-UniRule"/>
</dbReference>
<dbReference type="PANTHER" id="PTHR47320:SF1">
    <property type="entry name" value="BIFUNCTIONAL URIDYLYLTRANSFERASE_URIDYLYL-REMOVING ENZYME"/>
    <property type="match status" value="1"/>
</dbReference>
<comment type="cofactor">
    <cofactor evidence="7">
        <name>Mg(2+)</name>
        <dbReference type="ChEBI" id="CHEBI:18420"/>
    </cofactor>
</comment>
<evidence type="ECO:0000313" key="10">
    <source>
        <dbReference type="EMBL" id="MDA5194674.1"/>
    </source>
</evidence>
<dbReference type="PROSITE" id="PS51831">
    <property type="entry name" value="HD"/>
    <property type="match status" value="1"/>
</dbReference>
<dbReference type="PIRSF" id="PIRSF006288">
    <property type="entry name" value="PII_uridyltransf"/>
    <property type="match status" value="1"/>
</dbReference>
<evidence type="ECO:0000256" key="6">
    <source>
        <dbReference type="ARBA" id="ARBA00023268"/>
    </source>
</evidence>
<feature type="domain" description="HD" evidence="9">
    <location>
        <begin position="490"/>
        <end position="612"/>
    </location>
</feature>
<name>A0A9X3Z850_9PROT</name>
<dbReference type="InterPro" id="IPR003607">
    <property type="entry name" value="HD/PDEase_dom"/>
</dbReference>